<dbReference type="Proteomes" id="UP000236721">
    <property type="component" value="Unassembled WGS sequence"/>
</dbReference>
<evidence type="ECO:0000313" key="1">
    <source>
        <dbReference type="EMBL" id="SEG21351.1"/>
    </source>
</evidence>
<gene>
    <name evidence="1" type="ORF">SAMN04488244_1092</name>
</gene>
<reference evidence="2" key="1">
    <citation type="submission" date="2016-10" db="EMBL/GenBank/DDBJ databases">
        <authorList>
            <person name="Varghese N."/>
            <person name="Submissions S."/>
        </authorList>
    </citation>
    <scope>NUCLEOTIDE SEQUENCE [LARGE SCALE GENOMIC DNA]</scope>
    <source>
        <strain evidence="2">CGMCC 1.7062</strain>
    </source>
</reference>
<name>A0A1H5YBE2_9VIBR</name>
<evidence type="ECO:0000313" key="2">
    <source>
        <dbReference type="Proteomes" id="UP000236721"/>
    </source>
</evidence>
<dbReference type="AlphaFoldDB" id="A0A1H5YBE2"/>
<sequence>MQLDFKEGMTIPVTLSSEWVFIETSQGKVELQIESTGERVNLAQKSLYKSNSGLLGRVLITAIGVVELEHGIGDYTPPIEGQKLAVESMPPVDVAKMPAVQVASLPPVELAEGQQVIVTQLPAIQVAQGQQIGVSTLPDVVLAGGQQVGVASMPALTIADKQYVRIESMPVLKVAANQEIGIRRSNTLTTSEVSLFPHEIPANEARLKLLLKAPLMNTAAVMVGTFSLDAGEKLEIDSTASFTLTGQAGDKVQLMEW</sequence>
<protein>
    <submittedName>
        <fullName evidence="1">Uncharacterized protein</fullName>
    </submittedName>
</protein>
<proteinExistence type="predicted"/>
<organism evidence="1 2">
    <name type="scientific">Vibrio hangzhouensis</name>
    <dbReference type="NCBI Taxonomy" id="462991"/>
    <lineage>
        <taxon>Bacteria</taxon>
        <taxon>Pseudomonadati</taxon>
        <taxon>Pseudomonadota</taxon>
        <taxon>Gammaproteobacteria</taxon>
        <taxon>Vibrionales</taxon>
        <taxon>Vibrionaceae</taxon>
        <taxon>Vibrio</taxon>
    </lineage>
</organism>
<dbReference type="RefSeq" id="WP_103880309.1">
    <property type="nucleotide sequence ID" value="NZ_FNVG01000009.1"/>
</dbReference>
<dbReference type="EMBL" id="FNVG01000009">
    <property type="protein sequence ID" value="SEG21351.1"/>
    <property type="molecule type" value="Genomic_DNA"/>
</dbReference>
<accession>A0A1H5YBE2</accession>
<keyword evidence="2" id="KW-1185">Reference proteome</keyword>
<dbReference type="OrthoDB" id="5875709at2"/>